<dbReference type="EMBL" id="CP060712">
    <property type="protein sequence ID" value="QNN48606.1"/>
    <property type="molecule type" value="Genomic_DNA"/>
</dbReference>
<dbReference type="Pfam" id="PF00293">
    <property type="entry name" value="NUDIX"/>
    <property type="match status" value="1"/>
</dbReference>
<evidence type="ECO:0000256" key="1">
    <source>
        <dbReference type="ARBA" id="ARBA00001946"/>
    </source>
</evidence>
<dbReference type="InterPro" id="IPR015797">
    <property type="entry name" value="NUDIX_hydrolase-like_dom_sf"/>
</dbReference>
<proteinExistence type="inferred from homology"/>
<dbReference type="CDD" id="cd18876">
    <property type="entry name" value="NUDIX_Hydrolase"/>
    <property type="match status" value="1"/>
</dbReference>
<dbReference type="Proteomes" id="UP000515976">
    <property type="component" value="Chromosome"/>
</dbReference>
<dbReference type="GO" id="GO:0016787">
    <property type="term" value="F:hydrolase activity"/>
    <property type="evidence" value="ECO:0007669"/>
    <property type="project" value="UniProtKB-KW"/>
</dbReference>
<accession>A0A7G9QZ31</accession>
<feature type="domain" description="Nudix hydrolase" evidence="6">
    <location>
        <begin position="23"/>
        <end position="152"/>
    </location>
</feature>
<keyword evidence="8" id="KW-1185">Reference proteome</keyword>
<dbReference type="KEGG" id="pei:H9L10_09790"/>
<comment type="similarity">
    <text evidence="2 5">Belongs to the Nudix hydrolase family.</text>
</comment>
<sequence>MARREETEQERLKRIAILNTRLPKKRNIAQGMLRNPAGEVLLCELTYKREWDLPGGVVDPGEPPATTVAREIDEELGLEVAVGGLVAVNWLPPWRGWDDAHLFLFDLGVFDGTLDPQRFLRREIADAHWVDPATVVEHVAPYTARMLHAVAGWEPGETLYLEDSRAAGDEG</sequence>
<dbReference type="PANTHER" id="PTHR43046:SF12">
    <property type="entry name" value="GDP-MANNOSE MANNOSYL HYDROLASE"/>
    <property type="match status" value="1"/>
</dbReference>
<dbReference type="PROSITE" id="PS51462">
    <property type="entry name" value="NUDIX"/>
    <property type="match status" value="1"/>
</dbReference>
<evidence type="ECO:0000256" key="2">
    <source>
        <dbReference type="ARBA" id="ARBA00005582"/>
    </source>
</evidence>
<evidence type="ECO:0000259" key="6">
    <source>
        <dbReference type="PROSITE" id="PS51462"/>
    </source>
</evidence>
<evidence type="ECO:0000256" key="3">
    <source>
        <dbReference type="ARBA" id="ARBA00022801"/>
    </source>
</evidence>
<name>A0A7G9QZ31_9MICO</name>
<dbReference type="AlphaFoldDB" id="A0A7G9QZ31"/>
<dbReference type="SUPFAM" id="SSF55811">
    <property type="entry name" value="Nudix"/>
    <property type="match status" value="1"/>
</dbReference>
<dbReference type="InterPro" id="IPR020084">
    <property type="entry name" value="NUDIX_hydrolase_CS"/>
</dbReference>
<organism evidence="7 8">
    <name type="scientific">Phycicoccus endophyticus</name>
    <dbReference type="NCBI Taxonomy" id="1690220"/>
    <lineage>
        <taxon>Bacteria</taxon>
        <taxon>Bacillati</taxon>
        <taxon>Actinomycetota</taxon>
        <taxon>Actinomycetes</taxon>
        <taxon>Micrococcales</taxon>
        <taxon>Intrasporangiaceae</taxon>
        <taxon>Phycicoccus</taxon>
    </lineage>
</organism>
<dbReference type="PROSITE" id="PS00893">
    <property type="entry name" value="NUDIX_BOX"/>
    <property type="match status" value="1"/>
</dbReference>
<keyword evidence="4" id="KW-0460">Magnesium</keyword>
<evidence type="ECO:0000256" key="5">
    <source>
        <dbReference type="RuleBase" id="RU003476"/>
    </source>
</evidence>
<dbReference type="PANTHER" id="PTHR43046">
    <property type="entry name" value="GDP-MANNOSE MANNOSYL HYDROLASE"/>
    <property type="match status" value="1"/>
</dbReference>
<dbReference type="PRINTS" id="PR00502">
    <property type="entry name" value="NUDIXFAMILY"/>
</dbReference>
<protein>
    <submittedName>
        <fullName evidence="7">NUDIX hydrolase</fullName>
    </submittedName>
</protein>
<gene>
    <name evidence="7" type="ORF">H9L10_09790</name>
</gene>
<evidence type="ECO:0000313" key="8">
    <source>
        <dbReference type="Proteomes" id="UP000515976"/>
    </source>
</evidence>
<dbReference type="Gene3D" id="3.90.79.10">
    <property type="entry name" value="Nucleoside Triphosphate Pyrophosphohydrolase"/>
    <property type="match status" value="1"/>
</dbReference>
<dbReference type="InterPro" id="IPR020476">
    <property type="entry name" value="Nudix_hydrolase"/>
</dbReference>
<dbReference type="InterPro" id="IPR000086">
    <property type="entry name" value="NUDIX_hydrolase_dom"/>
</dbReference>
<evidence type="ECO:0000313" key="7">
    <source>
        <dbReference type="EMBL" id="QNN48606.1"/>
    </source>
</evidence>
<dbReference type="RefSeq" id="WP_166099848.1">
    <property type="nucleotide sequence ID" value="NZ_BMMY01000003.1"/>
</dbReference>
<comment type="cofactor">
    <cofactor evidence="1">
        <name>Mg(2+)</name>
        <dbReference type="ChEBI" id="CHEBI:18420"/>
    </cofactor>
</comment>
<reference evidence="7 8" key="1">
    <citation type="submission" date="2020-08" db="EMBL/GenBank/DDBJ databases">
        <title>Genome sequence of Phycicoccus endophyticus JCM 31784T.</title>
        <authorList>
            <person name="Hyun D.-W."/>
            <person name="Bae J.-W."/>
        </authorList>
    </citation>
    <scope>NUCLEOTIDE SEQUENCE [LARGE SCALE GENOMIC DNA]</scope>
    <source>
        <strain evidence="7 8">JCM 31784</strain>
    </source>
</reference>
<evidence type="ECO:0000256" key="4">
    <source>
        <dbReference type="ARBA" id="ARBA00022842"/>
    </source>
</evidence>
<keyword evidence="3 5" id="KW-0378">Hydrolase</keyword>